<reference evidence="1 2" key="1">
    <citation type="submission" date="2020-08" db="EMBL/GenBank/DDBJ databases">
        <title>Sequencing the genomes of 1000 actinobacteria strains.</title>
        <authorList>
            <person name="Klenk H.-P."/>
        </authorList>
    </citation>
    <scope>NUCLEOTIDE SEQUENCE [LARGE SCALE GENOMIC DNA]</scope>
    <source>
        <strain evidence="1 2">DSM 45298</strain>
    </source>
</reference>
<organism evidence="1 2">
    <name type="scientific">Gordonia humi</name>
    <dbReference type="NCBI Taxonomy" id="686429"/>
    <lineage>
        <taxon>Bacteria</taxon>
        <taxon>Bacillati</taxon>
        <taxon>Actinomycetota</taxon>
        <taxon>Actinomycetes</taxon>
        <taxon>Mycobacteriales</taxon>
        <taxon>Gordoniaceae</taxon>
        <taxon>Gordonia</taxon>
    </lineage>
</organism>
<gene>
    <name evidence="1" type="ORF">BKA16_000753</name>
</gene>
<keyword evidence="2" id="KW-1185">Reference proteome</keyword>
<name>A0A840ERN0_9ACTN</name>
<sequence>MRALIATDLDRTMIYSSAAASPAGRALGLHSGEPGSRPVCVEIYRDAPLSFMTPAAVDALTALAARTPVVPVTTRTREQFERIDLPGSPFEYAVVSNGGRILHHGEDDVAWRRALERRLAAESAPLEQLHADLLGRIDDSWVSSMRIADDLFAYLVVDGDRQPADFVTDWQAWCAPRGWSVSQQGRKIYAMPVGVTKSAAIAQVRRRLIDDGALDADAPILAAGDGRLDADLLVYADHAIRPCHGELDEAGWTTPGLAVTAHAGIAAGEEILGWFAGRLSDNTRSSKHSPVPDPALAEK</sequence>
<keyword evidence="1" id="KW-0378">Hydrolase</keyword>
<dbReference type="InterPro" id="IPR023214">
    <property type="entry name" value="HAD_sf"/>
</dbReference>
<dbReference type="InterPro" id="IPR036412">
    <property type="entry name" value="HAD-like_sf"/>
</dbReference>
<accession>A0A840ERN0</accession>
<evidence type="ECO:0000313" key="1">
    <source>
        <dbReference type="EMBL" id="MBB4134201.1"/>
    </source>
</evidence>
<dbReference type="EMBL" id="JACIFP010000001">
    <property type="protein sequence ID" value="MBB4134201.1"/>
    <property type="molecule type" value="Genomic_DNA"/>
</dbReference>
<dbReference type="AlphaFoldDB" id="A0A840ERN0"/>
<protein>
    <submittedName>
        <fullName evidence="1">Hydroxymethylpyrimidine pyrophosphatase-like HAD family hydrolase</fullName>
    </submittedName>
</protein>
<dbReference type="RefSeq" id="WP_183369406.1">
    <property type="nucleotide sequence ID" value="NZ_BAABHL010000105.1"/>
</dbReference>
<dbReference type="GO" id="GO:0016787">
    <property type="term" value="F:hydrolase activity"/>
    <property type="evidence" value="ECO:0007669"/>
    <property type="project" value="UniProtKB-KW"/>
</dbReference>
<comment type="caution">
    <text evidence="1">The sequence shown here is derived from an EMBL/GenBank/DDBJ whole genome shotgun (WGS) entry which is preliminary data.</text>
</comment>
<proteinExistence type="predicted"/>
<dbReference type="Proteomes" id="UP000551501">
    <property type="component" value="Unassembled WGS sequence"/>
</dbReference>
<dbReference type="SUPFAM" id="SSF56784">
    <property type="entry name" value="HAD-like"/>
    <property type="match status" value="1"/>
</dbReference>
<dbReference type="Gene3D" id="3.40.50.1000">
    <property type="entry name" value="HAD superfamily/HAD-like"/>
    <property type="match status" value="1"/>
</dbReference>
<evidence type="ECO:0000313" key="2">
    <source>
        <dbReference type="Proteomes" id="UP000551501"/>
    </source>
</evidence>